<dbReference type="Proteomes" id="UP001182556">
    <property type="component" value="Unassembled WGS sequence"/>
</dbReference>
<proteinExistence type="predicted"/>
<dbReference type="SUPFAM" id="SSF51971">
    <property type="entry name" value="Nucleotide-binding domain"/>
    <property type="match status" value="1"/>
</dbReference>
<evidence type="ECO:0000313" key="2">
    <source>
        <dbReference type="Proteomes" id="UP001182556"/>
    </source>
</evidence>
<accession>A0AAD9CVI8</accession>
<reference evidence="1" key="1">
    <citation type="submission" date="2023-02" db="EMBL/GenBank/DDBJ databases">
        <title>Identification and recombinant expression of a fungal hydrolase from Papiliotrema laurentii that hydrolyzes apple cutin and clears colloidal polyester polyurethane.</title>
        <authorList>
            <consortium name="DOE Joint Genome Institute"/>
            <person name="Roman V.A."/>
            <person name="Bojanowski C."/>
            <person name="Crable B.R."/>
            <person name="Wagner D.N."/>
            <person name="Hung C.S."/>
            <person name="Nadeau L.J."/>
            <person name="Schratz L."/>
            <person name="Haridas S."/>
            <person name="Pangilinan J."/>
            <person name="Lipzen A."/>
            <person name="Na H."/>
            <person name="Yan M."/>
            <person name="Ng V."/>
            <person name="Grigoriev I.V."/>
            <person name="Spatafora J.W."/>
            <person name="Barlow D."/>
            <person name="Biffinger J."/>
            <person name="Kelley-Loughnane N."/>
            <person name="Varaljay V.A."/>
            <person name="Crookes-Goodson W.J."/>
        </authorList>
    </citation>
    <scope>NUCLEOTIDE SEQUENCE</scope>
    <source>
        <strain evidence="1">5307AH</strain>
    </source>
</reference>
<dbReference type="Pfam" id="PF13450">
    <property type="entry name" value="NAD_binding_8"/>
    <property type="match status" value="1"/>
</dbReference>
<dbReference type="InterPro" id="IPR036188">
    <property type="entry name" value="FAD/NAD-bd_sf"/>
</dbReference>
<dbReference type="Gene3D" id="3.50.50.60">
    <property type="entry name" value="FAD/NAD(P)-binding domain"/>
    <property type="match status" value="1"/>
</dbReference>
<dbReference type="EMBL" id="JAODAN010000007">
    <property type="protein sequence ID" value="KAK1922862.1"/>
    <property type="molecule type" value="Genomic_DNA"/>
</dbReference>
<protein>
    <recommendedName>
        <fullName evidence="3">Amine oxidase domain-containing protein</fullName>
    </recommendedName>
</protein>
<keyword evidence="2" id="KW-1185">Reference proteome</keyword>
<organism evidence="1 2">
    <name type="scientific">Papiliotrema laurentii</name>
    <name type="common">Cryptococcus laurentii</name>
    <dbReference type="NCBI Taxonomy" id="5418"/>
    <lineage>
        <taxon>Eukaryota</taxon>
        <taxon>Fungi</taxon>
        <taxon>Dikarya</taxon>
        <taxon>Basidiomycota</taxon>
        <taxon>Agaricomycotina</taxon>
        <taxon>Tremellomycetes</taxon>
        <taxon>Tremellales</taxon>
        <taxon>Rhynchogastremaceae</taxon>
        <taxon>Papiliotrema</taxon>
    </lineage>
</organism>
<evidence type="ECO:0008006" key="3">
    <source>
        <dbReference type="Google" id="ProtNLM"/>
    </source>
</evidence>
<dbReference type="PANTHER" id="PTHR43734">
    <property type="entry name" value="PHYTOENE DESATURASE"/>
    <property type="match status" value="1"/>
</dbReference>
<gene>
    <name evidence="1" type="ORF">DB88DRAFT_492976</name>
</gene>
<sequence>MVSILNAGHVEEVETLVIGAGPTGLGAAIRLHQLNQPFLLLDHTDTPGGLAGTDTTPEGFLFDYGGHVIFSHYTYFDNVLDTALPRESDWAVHQRVSYVRMGKEWVTYPLQNNIAQLPVDQQAECLDGLIVANDHRAATPNVKPVSFDDWIVRNMGTGIADVFMRPYNFKVWGVKPAEMQCKWLGERVAAPSLRLVVKNAITKTTAPSWGPNATFRFPTHGGTGGIWTAVSALLPPRTLRFGPDASIRSIDLEKKEARVGSEGRIVKYRKLISTMAVDHFLDIAAGQGVEEMRKSAKGLVWSSTIVLGIGIRGSRPERIGDKCWLYFPDDNAPFYRATIFSNYSDFNCPAPTTALATLRLADGSAAASSEKAAGPYWSIMFEVCQSAQRAVNLDTLLEETIQGAIATELIKPEDEIVSTYLRRFDHGYPTPTLGRDKALEGILPWLKEKDVWSRGRFGSWKYECGNQDHSFMLGVEAVDNALFGAPEMTLNETDWVNGRRNTERQYP</sequence>
<name>A0AAD9CVI8_PAPLA</name>
<dbReference type="AlphaFoldDB" id="A0AAD9CVI8"/>
<dbReference type="FunFam" id="3.50.50.60:FF:000220">
    <property type="entry name" value="UDP-galactopyranose mutase"/>
    <property type="match status" value="1"/>
</dbReference>
<evidence type="ECO:0000313" key="1">
    <source>
        <dbReference type="EMBL" id="KAK1922862.1"/>
    </source>
</evidence>
<dbReference type="PANTHER" id="PTHR43734:SF4">
    <property type="entry name" value="AMINE OXIDASE DOMAIN-CONTAINING PROTEIN"/>
    <property type="match status" value="1"/>
</dbReference>
<comment type="caution">
    <text evidence="1">The sequence shown here is derived from an EMBL/GenBank/DDBJ whole genome shotgun (WGS) entry which is preliminary data.</text>
</comment>